<dbReference type="AlphaFoldDB" id="A0A833RVE5"/>
<keyword evidence="8" id="KW-1185">Reference proteome</keyword>
<evidence type="ECO:0000256" key="1">
    <source>
        <dbReference type="ARBA" id="ARBA00009500"/>
    </source>
</evidence>
<keyword evidence="2" id="KW-0646">Protease inhibitor</keyword>
<keyword evidence="3" id="KW-0722">Serine protease inhibitor</keyword>
<dbReference type="CDD" id="cd19601">
    <property type="entry name" value="serpin42Da-like"/>
    <property type="match status" value="1"/>
</dbReference>
<dbReference type="Pfam" id="PF00079">
    <property type="entry name" value="Serpin"/>
    <property type="match status" value="1"/>
</dbReference>
<dbReference type="InterPro" id="IPR000215">
    <property type="entry name" value="Serpin_fam"/>
</dbReference>
<name>A0A833RVE5_9HYME</name>
<evidence type="ECO:0000313" key="8">
    <source>
        <dbReference type="Proteomes" id="UP000655588"/>
    </source>
</evidence>
<dbReference type="Gene3D" id="2.30.39.10">
    <property type="entry name" value="Alpha-1-antitrypsin, domain 1"/>
    <property type="match status" value="1"/>
</dbReference>
<protein>
    <recommendedName>
        <fullName evidence="6">Serpin domain-containing protein</fullName>
    </recommendedName>
</protein>
<dbReference type="SMART" id="SM00093">
    <property type="entry name" value="SERPIN"/>
    <property type="match status" value="1"/>
</dbReference>
<reference evidence="7" key="1">
    <citation type="submission" date="2019-11" db="EMBL/GenBank/DDBJ databases">
        <title>The nuclear and mitochondrial genomes of Frieseomelitta varia - a highly eusocial stingless bee (Meliponini) with a permanently sterile worker caste.</title>
        <authorList>
            <person name="Freitas F.C.P."/>
            <person name="Lourenco A.P."/>
            <person name="Nunes F.M.F."/>
            <person name="Paschoal A.R."/>
            <person name="Abreu F.C.P."/>
            <person name="Barbin F.O."/>
            <person name="Bataglia L."/>
            <person name="Cardoso-Junior C.A.M."/>
            <person name="Cervoni M.S."/>
            <person name="Silva S.R."/>
            <person name="Dalarmi F."/>
            <person name="Del Lama M.A."/>
            <person name="Depintor T.S."/>
            <person name="Ferreira K.M."/>
            <person name="Goria P.S."/>
            <person name="Jaskot M.C."/>
            <person name="Lago D.C."/>
            <person name="Luna-Lucena D."/>
            <person name="Moda L.M."/>
            <person name="Nascimento L."/>
            <person name="Pedrino M."/>
            <person name="Rabico F.O."/>
            <person name="Sanches F.C."/>
            <person name="Santos D.E."/>
            <person name="Santos C.G."/>
            <person name="Vieira J."/>
            <person name="Lopes T.F."/>
            <person name="Barchuk A.R."/>
            <person name="Hartfelder K."/>
            <person name="Simoes Z.L.P."/>
            <person name="Bitondi M.M.G."/>
            <person name="Pinheiro D.G."/>
        </authorList>
    </citation>
    <scope>NUCLEOTIDE SEQUENCE</scope>
    <source>
        <strain evidence="7">USP_RPSP 00005682</strain>
        <tissue evidence="7">Whole individual</tissue>
    </source>
</reference>
<dbReference type="EMBL" id="WNWW01000548">
    <property type="protein sequence ID" value="KAF3423646.1"/>
    <property type="molecule type" value="Genomic_DNA"/>
</dbReference>
<comment type="similarity">
    <text evidence="1 4">Belongs to the serpin family.</text>
</comment>
<organism evidence="7 8">
    <name type="scientific">Frieseomelitta varia</name>
    <dbReference type="NCBI Taxonomy" id="561572"/>
    <lineage>
        <taxon>Eukaryota</taxon>
        <taxon>Metazoa</taxon>
        <taxon>Ecdysozoa</taxon>
        <taxon>Arthropoda</taxon>
        <taxon>Hexapoda</taxon>
        <taxon>Insecta</taxon>
        <taxon>Pterygota</taxon>
        <taxon>Neoptera</taxon>
        <taxon>Endopterygota</taxon>
        <taxon>Hymenoptera</taxon>
        <taxon>Apocrita</taxon>
        <taxon>Aculeata</taxon>
        <taxon>Apoidea</taxon>
        <taxon>Anthophila</taxon>
        <taxon>Apidae</taxon>
        <taxon>Frieseomelitta</taxon>
    </lineage>
</organism>
<dbReference type="PANTHER" id="PTHR11461:SF211">
    <property type="entry name" value="GH10112P-RELATED"/>
    <property type="match status" value="1"/>
</dbReference>
<dbReference type="InterPro" id="IPR042178">
    <property type="entry name" value="Serpin_sf_1"/>
</dbReference>
<accession>A0A833RVE5</accession>
<keyword evidence="5" id="KW-0732">Signal</keyword>
<evidence type="ECO:0000256" key="3">
    <source>
        <dbReference type="ARBA" id="ARBA00022900"/>
    </source>
</evidence>
<dbReference type="InterPro" id="IPR036186">
    <property type="entry name" value="Serpin_sf"/>
</dbReference>
<dbReference type="SUPFAM" id="SSF56574">
    <property type="entry name" value="Serpins"/>
    <property type="match status" value="1"/>
</dbReference>
<evidence type="ECO:0000256" key="5">
    <source>
        <dbReference type="SAM" id="SignalP"/>
    </source>
</evidence>
<feature type="domain" description="Serpin" evidence="6">
    <location>
        <begin position="39"/>
        <end position="451"/>
    </location>
</feature>
<evidence type="ECO:0000256" key="2">
    <source>
        <dbReference type="ARBA" id="ARBA00022690"/>
    </source>
</evidence>
<evidence type="ECO:0000259" key="6">
    <source>
        <dbReference type="SMART" id="SM00093"/>
    </source>
</evidence>
<comment type="caution">
    <text evidence="7">The sequence shown here is derived from an EMBL/GenBank/DDBJ whole genome shotgun (WGS) entry which is preliminary data.</text>
</comment>
<evidence type="ECO:0000256" key="4">
    <source>
        <dbReference type="RuleBase" id="RU000411"/>
    </source>
</evidence>
<dbReference type="InterPro" id="IPR042185">
    <property type="entry name" value="Serpin_sf_2"/>
</dbReference>
<dbReference type="Proteomes" id="UP000655588">
    <property type="component" value="Unassembled WGS sequence"/>
</dbReference>
<dbReference type="GO" id="GO:0005615">
    <property type="term" value="C:extracellular space"/>
    <property type="evidence" value="ECO:0007669"/>
    <property type="project" value="InterPro"/>
</dbReference>
<sequence>MDGLSKSFWLVAFALVTMSMAKTDVEPLHAVVEGTNQFSSLFFQYVVGDNSGNLIISPLSVDVVLAMVGLGAGGNTEAQFRKVLSLPTPNNLAAIGYQTLIDNLNSVKDNILTLANKIFIAESLDINPSYKNLTEVYFRSASESINFVESTKASETINTWVEKNTNNLIKNLISPDMLNAGTRLVLVNAVYFKGQWLHKFNTELTMDMPFHVNKDTVKNVATMYREGYYKYGELPNLNARFVVLPYKGNELSMLIILPNEIEGLLDVQKKLQNVNLTDILNQGIEEEIRLHLPKFKVESKMILNKNLIEMGLTDAFTASANFSGISNEKLAVDTVVQKAFIEVNEEGTEAAAATGKRIKILFWTVYIEIKQNITLNMQLKIEKEGGRYKNEFNDSILLVIDNCIQFFSTDSNVAFFSFPSIEEFRVNGPFFYAITSRNDNIVLFEGQITDFETTA</sequence>
<dbReference type="Gene3D" id="3.30.497.10">
    <property type="entry name" value="Antithrombin, subunit I, domain 2"/>
    <property type="match status" value="1"/>
</dbReference>
<dbReference type="GO" id="GO:0004867">
    <property type="term" value="F:serine-type endopeptidase inhibitor activity"/>
    <property type="evidence" value="ECO:0007669"/>
    <property type="project" value="UniProtKB-KW"/>
</dbReference>
<feature type="chain" id="PRO_5032557928" description="Serpin domain-containing protein" evidence="5">
    <location>
        <begin position="22"/>
        <end position="455"/>
    </location>
</feature>
<dbReference type="InterPro" id="IPR023796">
    <property type="entry name" value="Serpin_dom"/>
</dbReference>
<evidence type="ECO:0000313" key="7">
    <source>
        <dbReference type="EMBL" id="KAF3423646.1"/>
    </source>
</evidence>
<gene>
    <name evidence="7" type="ORF">E2986_03581</name>
</gene>
<proteinExistence type="inferred from homology"/>
<dbReference type="PANTHER" id="PTHR11461">
    <property type="entry name" value="SERINE PROTEASE INHIBITOR, SERPIN"/>
    <property type="match status" value="1"/>
</dbReference>
<feature type="signal peptide" evidence="5">
    <location>
        <begin position="1"/>
        <end position="21"/>
    </location>
</feature>